<dbReference type="AlphaFoldDB" id="A0A0F9KVS8"/>
<comment type="caution">
    <text evidence="2">The sequence shown here is derived from an EMBL/GenBank/DDBJ whole genome shotgun (WGS) entry which is preliminary data.</text>
</comment>
<dbReference type="InterPro" id="IPR041657">
    <property type="entry name" value="HTH_17"/>
</dbReference>
<name>A0A0F9KVS8_9ZZZZ</name>
<organism evidence="2">
    <name type="scientific">marine sediment metagenome</name>
    <dbReference type="NCBI Taxonomy" id="412755"/>
    <lineage>
        <taxon>unclassified sequences</taxon>
        <taxon>metagenomes</taxon>
        <taxon>ecological metagenomes</taxon>
    </lineage>
</organism>
<evidence type="ECO:0000259" key="1">
    <source>
        <dbReference type="Pfam" id="PF12728"/>
    </source>
</evidence>
<dbReference type="EMBL" id="LAZR01008426">
    <property type="protein sequence ID" value="KKM78846.1"/>
    <property type="molecule type" value="Genomic_DNA"/>
</dbReference>
<evidence type="ECO:0000313" key="2">
    <source>
        <dbReference type="EMBL" id="KKM78846.1"/>
    </source>
</evidence>
<accession>A0A0F9KVS8</accession>
<protein>
    <recommendedName>
        <fullName evidence="1">Helix-turn-helix domain-containing protein</fullName>
    </recommendedName>
</protein>
<gene>
    <name evidence="2" type="ORF">LCGC14_1355950</name>
</gene>
<reference evidence="2" key="1">
    <citation type="journal article" date="2015" name="Nature">
        <title>Complex archaea that bridge the gap between prokaryotes and eukaryotes.</title>
        <authorList>
            <person name="Spang A."/>
            <person name="Saw J.H."/>
            <person name="Jorgensen S.L."/>
            <person name="Zaremba-Niedzwiedzka K."/>
            <person name="Martijn J."/>
            <person name="Lind A.E."/>
            <person name="van Eijk R."/>
            <person name="Schleper C."/>
            <person name="Guy L."/>
            <person name="Ettema T.J."/>
        </authorList>
    </citation>
    <scope>NUCLEOTIDE SEQUENCE</scope>
</reference>
<proteinExistence type="predicted"/>
<feature type="domain" description="Helix-turn-helix" evidence="1">
    <location>
        <begin position="10"/>
        <end position="52"/>
    </location>
</feature>
<sequence length="107" mass="12266">MKTWNELPLMLTIEETMELLRIKRKQTVTDLCKQGKIPAIRANQWRIDRDGLRGQITGGQNDPETLDLIQNSLGLMAGRNRLDDELSQALQRAMNTVAKAWNIAHKR</sequence>
<dbReference type="Pfam" id="PF12728">
    <property type="entry name" value="HTH_17"/>
    <property type="match status" value="1"/>
</dbReference>